<proteinExistence type="predicted"/>
<name>A0A8J6TDF8_9BACT</name>
<dbReference type="Pfam" id="PF00873">
    <property type="entry name" value="ACR_tran"/>
    <property type="match status" value="1"/>
</dbReference>
<dbReference type="PRINTS" id="PR00702">
    <property type="entry name" value="ACRIFLAVINRP"/>
</dbReference>
<feature type="transmembrane region" description="Helical" evidence="2">
    <location>
        <begin position="529"/>
        <end position="551"/>
    </location>
</feature>
<feature type="transmembrane region" description="Helical" evidence="2">
    <location>
        <begin position="876"/>
        <end position="895"/>
    </location>
</feature>
<feature type="transmembrane region" description="Helical" evidence="2">
    <location>
        <begin position="974"/>
        <end position="993"/>
    </location>
</feature>
<evidence type="ECO:0000256" key="1">
    <source>
        <dbReference type="SAM" id="Coils"/>
    </source>
</evidence>
<feature type="transmembrane region" description="Helical" evidence="2">
    <location>
        <begin position="424"/>
        <end position="446"/>
    </location>
</feature>
<dbReference type="Gene3D" id="3.30.70.1440">
    <property type="entry name" value="Multidrug efflux transporter AcrB pore domain"/>
    <property type="match status" value="1"/>
</dbReference>
<feature type="transmembrane region" description="Helical" evidence="2">
    <location>
        <begin position="902"/>
        <end position="922"/>
    </location>
</feature>
<sequence length="1058" mass="117467">MKGIIHWMASNHVAANLLMFVFLVGGLIIGKSVKQEVFPEIEMDRIQVSVVYPGAGPEEIEEGIILKIEESLTGVDGIKQVTATAFEGSGSVIAEIYSDEDADQILQDIKSEIDRITTFPEDAEKAVISKMLNRREVISLVIYGDIPERSLRELAEEVRDDLLDFDNITQVDLGGVRPYEISININEDTLRRYKLTLEEVAQRIRQASLDLPGGTIKTDRSEILIRTKERRDFGPGYEEIRLRSGIDGSEIRLGDIADINDGFEESDLSALFDGKPASMVKIFRIGNQKPTEISDIVLEYITKKQTQLPPSVRIADWNDTSQIFQSRMQLLLKNAGLGLALVLIVLGLFLEVRLALWVMLGIPISFIGSMLLMPGLDISINMISLFAFIMALGIVVDDAIVVGENVYEHRQRGKPFLQAAVDGTLEVSTPVIFAILTSIAAFTPLLHVTGTMGKFIRVIPLVVISILLISLVECLFVLPAHLSFRRKELKENSLLARLDKIRATFGTQLTRFISGPYHRFLKLSLHFRYTTVAVAVCVLAITFGVVGGGIIKFRFMPKVAGNTVKANLEMISGTPASRTAQAQQHLFNQALQAIEEFEEKREEKILRHAYSVTGGTLATGGPQGGSGSEAANLAGVELFLTPSEDRITSSEEIGRRWRQLAGDIPGTHSLSFASNLVHMGANIDVRFAHESFEVLKKASERLQGSLADYPGVNDIASNFSLGKRELKITLRPEARTLGITEEQLGRQLRSAFYGAEALRLQRGRNEVKVMVRYPEDDRRHLEDLEKMRIRTPDGGEIPLYQAAWVQEGYSYSSIHRSDRKRVINITADVDSTKANAEEVILELQKTILAELKTDYPGLGIDLEGESKERRDSMGSMAQGFMMALLFIYALLAIPFRSYSQPLLIMAAIPFGIIGAIFGHMIMRYDLSIMSMFGIVALSGVVVNDSLLLIDYANTRRKKGIDKLQAIMDAGVRRFRPILLTSLTTFFGLSPMILETSTQAKFLIPMAISLAFGIMAATGITLLLIPSLYLILEDFRHMLGFRDEEIHNDETADLPLPQE</sequence>
<evidence type="ECO:0000256" key="2">
    <source>
        <dbReference type="SAM" id="Phobius"/>
    </source>
</evidence>
<feature type="transmembrane region" description="Helical" evidence="2">
    <location>
        <begin position="458"/>
        <end position="478"/>
    </location>
</feature>
<dbReference type="AlphaFoldDB" id="A0A8J6TDF8"/>
<feature type="transmembrane region" description="Helical" evidence="2">
    <location>
        <begin position="330"/>
        <end position="350"/>
    </location>
</feature>
<feature type="transmembrane region" description="Helical" evidence="2">
    <location>
        <begin position="928"/>
        <end position="953"/>
    </location>
</feature>
<feature type="coiled-coil region" evidence="1">
    <location>
        <begin position="580"/>
        <end position="607"/>
    </location>
</feature>
<dbReference type="PANTHER" id="PTHR32063:SF33">
    <property type="entry name" value="RND SUPERFAMILY EFFLUX PUMP PERMEASE COMPONENT"/>
    <property type="match status" value="1"/>
</dbReference>
<dbReference type="GO" id="GO:0005886">
    <property type="term" value="C:plasma membrane"/>
    <property type="evidence" value="ECO:0007669"/>
    <property type="project" value="TreeGrafter"/>
</dbReference>
<dbReference type="Gene3D" id="3.30.70.1430">
    <property type="entry name" value="Multidrug efflux transporter AcrB pore domain"/>
    <property type="match status" value="2"/>
</dbReference>
<dbReference type="EMBL" id="JACNJZ010000039">
    <property type="protein sequence ID" value="MBC8316523.1"/>
    <property type="molecule type" value="Genomic_DNA"/>
</dbReference>
<protein>
    <submittedName>
        <fullName evidence="3">Efflux RND transporter permease subunit</fullName>
    </submittedName>
</protein>
<keyword evidence="2" id="KW-0812">Transmembrane</keyword>
<keyword evidence="2" id="KW-1133">Transmembrane helix</keyword>
<dbReference type="InterPro" id="IPR001036">
    <property type="entry name" value="Acrflvin-R"/>
</dbReference>
<dbReference type="SUPFAM" id="SSF82693">
    <property type="entry name" value="Multidrug efflux transporter AcrB pore domain, PN1, PN2, PC1 and PC2 subdomains"/>
    <property type="match status" value="2"/>
</dbReference>
<feature type="transmembrane region" description="Helical" evidence="2">
    <location>
        <begin position="1005"/>
        <end position="1031"/>
    </location>
</feature>
<dbReference type="InterPro" id="IPR027463">
    <property type="entry name" value="AcrB_DN_DC_subdom"/>
</dbReference>
<keyword evidence="1" id="KW-0175">Coiled coil</keyword>
<feature type="transmembrane region" description="Helical" evidence="2">
    <location>
        <begin position="357"/>
        <end position="376"/>
    </location>
</feature>
<accession>A0A8J6TDF8</accession>
<dbReference type="GO" id="GO:0042910">
    <property type="term" value="F:xenobiotic transmembrane transporter activity"/>
    <property type="evidence" value="ECO:0007669"/>
    <property type="project" value="TreeGrafter"/>
</dbReference>
<feature type="transmembrane region" description="Helical" evidence="2">
    <location>
        <begin position="12"/>
        <end position="30"/>
    </location>
</feature>
<evidence type="ECO:0000313" key="4">
    <source>
        <dbReference type="Proteomes" id="UP000614424"/>
    </source>
</evidence>
<dbReference type="Proteomes" id="UP000614424">
    <property type="component" value="Unassembled WGS sequence"/>
</dbReference>
<reference evidence="3 4" key="1">
    <citation type="submission" date="2020-08" db="EMBL/GenBank/DDBJ databases">
        <title>Bridging the membrane lipid divide: bacteria of the FCB group superphylum have the potential to synthesize archaeal ether lipids.</title>
        <authorList>
            <person name="Villanueva L."/>
            <person name="Von Meijenfeldt F.A.B."/>
            <person name="Westbye A.B."/>
            <person name="Yadav S."/>
            <person name="Hopmans E.C."/>
            <person name="Dutilh B.E."/>
            <person name="Sinninghe Damste J.S."/>
        </authorList>
    </citation>
    <scope>NUCLEOTIDE SEQUENCE [LARGE SCALE GENOMIC DNA]</scope>
    <source>
        <strain evidence="3">NIOZ-UU47</strain>
    </source>
</reference>
<feature type="transmembrane region" description="Helical" evidence="2">
    <location>
        <begin position="382"/>
        <end position="403"/>
    </location>
</feature>
<dbReference type="SUPFAM" id="SSF82866">
    <property type="entry name" value="Multidrug efflux transporter AcrB transmembrane domain"/>
    <property type="match status" value="2"/>
</dbReference>
<dbReference type="Gene3D" id="1.20.1640.10">
    <property type="entry name" value="Multidrug efflux transporter AcrB transmembrane domain"/>
    <property type="match status" value="2"/>
</dbReference>
<gene>
    <name evidence="3" type="ORF">H8E41_01360</name>
</gene>
<dbReference type="SUPFAM" id="SSF82714">
    <property type="entry name" value="Multidrug efflux transporter AcrB TolC docking domain, DN and DC subdomains"/>
    <property type="match status" value="2"/>
</dbReference>
<comment type="caution">
    <text evidence="3">The sequence shown here is derived from an EMBL/GenBank/DDBJ whole genome shotgun (WGS) entry which is preliminary data.</text>
</comment>
<dbReference type="Gene3D" id="3.30.2090.10">
    <property type="entry name" value="Multidrug efflux transporter AcrB TolC docking domain, DN and DC subdomains"/>
    <property type="match status" value="2"/>
</dbReference>
<keyword evidence="2" id="KW-0472">Membrane</keyword>
<organism evidence="3 4">
    <name type="scientific">Candidatus Desulfobia pelagia</name>
    <dbReference type="NCBI Taxonomy" id="2841692"/>
    <lineage>
        <taxon>Bacteria</taxon>
        <taxon>Pseudomonadati</taxon>
        <taxon>Thermodesulfobacteriota</taxon>
        <taxon>Desulfobulbia</taxon>
        <taxon>Desulfobulbales</taxon>
        <taxon>Desulfobulbaceae</taxon>
        <taxon>Candidatus Desulfobia</taxon>
    </lineage>
</organism>
<dbReference type="PANTHER" id="PTHR32063">
    <property type="match status" value="1"/>
</dbReference>
<evidence type="ECO:0000313" key="3">
    <source>
        <dbReference type="EMBL" id="MBC8316523.1"/>
    </source>
</evidence>
<dbReference type="Gene3D" id="3.30.70.1320">
    <property type="entry name" value="Multidrug efflux transporter AcrB pore domain like"/>
    <property type="match status" value="1"/>
</dbReference>